<protein>
    <recommendedName>
        <fullName evidence="6">Selenoprotein T</fullName>
    </recommendedName>
</protein>
<evidence type="ECO:0000256" key="3">
    <source>
        <dbReference type="SAM" id="MobiDB-lite"/>
    </source>
</evidence>
<dbReference type="GO" id="GO:0045454">
    <property type="term" value="P:cell redox homeostasis"/>
    <property type="evidence" value="ECO:0007669"/>
    <property type="project" value="TreeGrafter"/>
</dbReference>
<dbReference type="AlphaFoldDB" id="A0A8J2T0X2"/>
<evidence type="ECO:0000313" key="4">
    <source>
        <dbReference type="EMBL" id="CAH0377386.1"/>
    </source>
</evidence>
<evidence type="ECO:0000256" key="1">
    <source>
        <dbReference type="ARBA" id="ARBA00022729"/>
    </source>
</evidence>
<feature type="region of interest" description="Disordered" evidence="3">
    <location>
        <begin position="1"/>
        <end position="30"/>
    </location>
</feature>
<gene>
    <name evidence="4" type="ORF">PECAL_5P19370</name>
</gene>
<dbReference type="OrthoDB" id="60822at2759"/>
<keyword evidence="5" id="KW-1185">Reference proteome</keyword>
<dbReference type="Gene3D" id="3.40.30.10">
    <property type="entry name" value="Glutaredoxin"/>
    <property type="match status" value="1"/>
</dbReference>
<sequence length="260" mass="26968">MAEPEAAPAPPTGAAEPAKGAAETAAPAKPERAAPAAAGFGGRILPYVLVWLAVAYGRDMLAGPQQVEKAPEAPSAARAPPIHHRDAADEEFAEFASAEAAPAEAKPVETAKPVEAVPAVPRSAATNVLITTIDAEQYPPPPVGLFAQQIAGMAQIATLALMIGGEGVFRLFGAPTPNWYGGFKENKMFAFGCVWMANNVAAGMVATGAFEIVVGDRTIYSKLETGRLPNAKDVIDGLRRVGLTTPLEAKYLGTAPRSEL</sequence>
<accession>A0A8J2T0X2</accession>
<evidence type="ECO:0008006" key="6">
    <source>
        <dbReference type="Google" id="ProtNLM"/>
    </source>
</evidence>
<dbReference type="SUPFAM" id="SSF52833">
    <property type="entry name" value="Thioredoxin-like"/>
    <property type="match status" value="1"/>
</dbReference>
<organism evidence="4 5">
    <name type="scientific">Pelagomonas calceolata</name>
    <dbReference type="NCBI Taxonomy" id="35677"/>
    <lineage>
        <taxon>Eukaryota</taxon>
        <taxon>Sar</taxon>
        <taxon>Stramenopiles</taxon>
        <taxon>Ochrophyta</taxon>
        <taxon>Pelagophyceae</taxon>
        <taxon>Pelagomonadales</taxon>
        <taxon>Pelagomonadaceae</taxon>
        <taxon>Pelagomonas</taxon>
    </lineage>
</organism>
<dbReference type="PANTHER" id="PTHR13544:SF0">
    <property type="entry name" value="THIOREDOXIN REDUCTASE-LIKE SELENOPROTEIN T"/>
    <property type="match status" value="1"/>
</dbReference>
<dbReference type="EMBL" id="CAKKNE010000005">
    <property type="protein sequence ID" value="CAH0377386.1"/>
    <property type="molecule type" value="Genomic_DNA"/>
</dbReference>
<dbReference type="InterPro" id="IPR011893">
    <property type="entry name" value="Selenoprotein_Rdx-typ"/>
</dbReference>
<name>A0A8J2T0X2_9STRA</name>
<keyword evidence="2" id="KW-0676">Redox-active center</keyword>
<evidence type="ECO:0000256" key="2">
    <source>
        <dbReference type="ARBA" id="ARBA00023284"/>
    </source>
</evidence>
<dbReference type="GO" id="GO:0005789">
    <property type="term" value="C:endoplasmic reticulum membrane"/>
    <property type="evidence" value="ECO:0007669"/>
    <property type="project" value="TreeGrafter"/>
</dbReference>
<evidence type="ECO:0000313" key="5">
    <source>
        <dbReference type="Proteomes" id="UP000789595"/>
    </source>
</evidence>
<keyword evidence="1" id="KW-0732">Signal</keyword>
<reference evidence="4" key="1">
    <citation type="submission" date="2021-11" db="EMBL/GenBank/DDBJ databases">
        <authorList>
            <consortium name="Genoscope - CEA"/>
            <person name="William W."/>
        </authorList>
    </citation>
    <scope>NUCLEOTIDE SEQUENCE</scope>
</reference>
<proteinExistence type="predicted"/>
<dbReference type="InterPro" id="IPR036249">
    <property type="entry name" value="Thioredoxin-like_sf"/>
</dbReference>
<dbReference type="InterPro" id="IPR019389">
    <property type="entry name" value="Selenoprotein_T"/>
</dbReference>
<comment type="caution">
    <text evidence="4">The sequence shown here is derived from an EMBL/GenBank/DDBJ whole genome shotgun (WGS) entry which is preliminary data.</text>
</comment>
<dbReference type="Pfam" id="PF10262">
    <property type="entry name" value="Rdx"/>
    <property type="match status" value="1"/>
</dbReference>
<dbReference type="Proteomes" id="UP000789595">
    <property type="component" value="Unassembled WGS sequence"/>
</dbReference>
<dbReference type="GO" id="GO:0004791">
    <property type="term" value="F:thioredoxin-disulfide reductase (NADPH) activity"/>
    <property type="evidence" value="ECO:0007669"/>
    <property type="project" value="TreeGrafter"/>
</dbReference>
<dbReference type="PANTHER" id="PTHR13544">
    <property type="entry name" value="SELENOPROTEIN T"/>
    <property type="match status" value="1"/>
</dbReference>